<dbReference type="Gene3D" id="3.40.50.1010">
    <property type="entry name" value="5'-nuclease"/>
    <property type="match status" value="1"/>
</dbReference>
<accession>A0A432XBP5</accession>
<dbReference type="AlphaFoldDB" id="A0A432XBP5"/>
<protein>
    <submittedName>
        <fullName evidence="1">NYN domain-containing protein</fullName>
    </submittedName>
</protein>
<comment type="caution">
    <text evidence="1">The sequence shown here is derived from an EMBL/GenBank/DDBJ whole genome shotgun (WGS) entry which is preliminary data.</text>
</comment>
<evidence type="ECO:0000313" key="1">
    <source>
        <dbReference type="EMBL" id="RUO46178.1"/>
    </source>
</evidence>
<proteinExistence type="predicted"/>
<dbReference type="RefSeq" id="WP_126834754.1">
    <property type="nucleotide sequence ID" value="NZ_PIPT01000010.1"/>
</dbReference>
<keyword evidence="2" id="KW-1185">Reference proteome</keyword>
<sequence length="190" mass="21641">MKPIIYVDGYNLFYGCLKNSPYKWLDLYKLFAQQILYAQDPLAKLYPSYIQIIKGSYSLERARLPLFRNPPDKNQSVEVWKLEEKETDVNIALTSYRDVVRGAAEVVVFVSNDTDLTPALAAIREDFGEKLKIGVIIPVRKGDSGRPANARLSLYADWTRKYITPEELLAAQLPSLIPTGKKPINKPGYW</sequence>
<dbReference type="OrthoDB" id="9809421at2"/>
<dbReference type="CDD" id="cd18722">
    <property type="entry name" value="PIN_NicB-like"/>
    <property type="match status" value="1"/>
</dbReference>
<evidence type="ECO:0000313" key="2">
    <source>
        <dbReference type="Proteomes" id="UP000286678"/>
    </source>
</evidence>
<organism evidence="1 2">
    <name type="scientific">Pseudidiomarina aquimaris</name>
    <dbReference type="NCBI Taxonomy" id="641841"/>
    <lineage>
        <taxon>Bacteria</taxon>
        <taxon>Pseudomonadati</taxon>
        <taxon>Pseudomonadota</taxon>
        <taxon>Gammaproteobacteria</taxon>
        <taxon>Alteromonadales</taxon>
        <taxon>Idiomarinaceae</taxon>
        <taxon>Pseudidiomarina</taxon>
    </lineage>
</organism>
<dbReference type="Proteomes" id="UP000286678">
    <property type="component" value="Unassembled WGS sequence"/>
</dbReference>
<name>A0A432XBP5_9GAMM</name>
<gene>
    <name evidence="1" type="ORF">CWE21_12405</name>
</gene>
<dbReference type="EMBL" id="PIPT01000010">
    <property type="protein sequence ID" value="RUO46178.1"/>
    <property type="molecule type" value="Genomic_DNA"/>
</dbReference>
<reference evidence="2" key="1">
    <citation type="journal article" date="2018" name="Front. Microbiol.">
        <title>Genome-Based Analysis Reveals the Taxonomy and Diversity of the Family Idiomarinaceae.</title>
        <authorList>
            <person name="Liu Y."/>
            <person name="Lai Q."/>
            <person name="Shao Z."/>
        </authorList>
    </citation>
    <scope>NUCLEOTIDE SEQUENCE [LARGE SCALE GENOMIC DNA]</scope>
    <source>
        <strain evidence="2">SW15</strain>
    </source>
</reference>